<sequence>MQGDGGGAAAGRRELIQISRLGLSAVSQWIGIITGPSASYERLRIMKPIRCPSAFSHARFRGPRLMLAEYRVSYCGFHLPPLSVVFIISLLQHVAAWLGMGVFPASSRDPFSSSRIASFPIASIVKIDRRGEEGLTRLWSRGQRLQRGPSRIGAPGGACPKNRSPASFK</sequence>
<keyword evidence="3" id="KW-1185">Reference proteome</keyword>
<reference evidence="2" key="1">
    <citation type="journal article" date="2023" name="Mol. Phylogenet. Evol.">
        <title>Genome-scale phylogeny and comparative genomics of the fungal order Sordariales.</title>
        <authorList>
            <person name="Hensen N."/>
            <person name="Bonometti L."/>
            <person name="Westerberg I."/>
            <person name="Brannstrom I.O."/>
            <person name="Guillou S."/>
            <person name="Cros-Aarteil S."/>
            <person name="Calhoun S."/>
            <person name="Haridas S."/>
            <person name="Kuo A."/>
            <person name="Mondo S."/>
            <person name="Pangilinan J."/>
            <person name="Riley R."/>
            <person name="LaButti K."/>
            <person name="Andreopoulos B."/>
            <person name="Lipzen A."/>
            <person name="Chen C."/>
            <person name="Yan M."/>
            <person name="Daum C."/>
            <person name="Ng V."/>
            <person name="Clum A."/>
            <person name="Steindorff A."/>
            <person name="Ohm R.A."/>
            <person name="Martin F."/>
            <person name="Silar P."/>
            <person name="Natvig D.O."/>
            <person name="Lalanne C."/>
            <person name="Gautier V."/>
            <person name="Ament-Velasquez S.L."/>
            <person name="Kruys A."/>
            <person name="Hutchinson M.I."/>
            <person name="Powell A.J."/>
            <person name="Barry K."/>
            <person name="Miller A.N."/>
            <person name="Grigoriev I.V."/>
            <person name="Debuchy R."/>
            <person name="Gladieux P."/>
            <person name="Hiltunen Thoren M."/>
            <person name="Johannesson H."/>
        </authorList>
    </citation>
    <scope>NUCLEOTIDE SEQUENCE</scope>
    <source>
        <strain evidence="2">CBS 232.78</strain>
    </source>
</reference>
<dbReference type="EMBL" id="JAULSW010000003">
    <property type="protein sequence ID" value="KAK3386609.1"/>
    <property type="molecule type" value="Genomic_DNA"/>
</dbReference>
<evidence type="ECO:0000313" key="3">
    <source>
        <dbReference type="Proteomes" id="UP001285441"/>
    </source>
</evidence>
<proteinExistence type="predicted"/>
<dbReference type="AlphaFoldDB" id="A0AAE0NS92"/>
<feature type="region of interest" description="Disordered" evidence="1">
    <location>
        <begin position="147"/>
        <end position="169"/>
    </location>
</feature>
<name>A0AAE0NS92_9PEZI</name>
<accession>A0AAE0NS92</accession>
<gene>
    <name evidence="2" type="ORF">B0H63DRAFT_468083</name>
</gene>
<comment type="caution">
    <text evidence="2">The sequence shown here is derived from an EMBL/GenBank/DDBJ whole genome shotgun (WGS) entry which is preliminary data.</text>
</comment>
<evidence type="ECO:0000256" key="1">
    <source>
        <dbReference type="SAM" id="MobiDB-lite"/>
    </source>
</evidence>
<dbReference type="Proteomes" id="UP001285441">
    <property type="component" value="Unassembled WGS sequence"/>
</dbReference>
<evidence type="ECO:0000313" key="2">
    <source>
        <dbReference type="EMBL" id="KAK3386609.1"/>
    </source>
</evidence>
<reference evidence="2" key="2">
    <citation type="submission" date="2023-06" db="EMBL/GenBank/DDBJ databases">
        <authorList>
            <consortium name="Lawrence Berkeley National Laboratory"/>
            <person name="Haridas S."/>
            <person name="Hensen N."/>
            <person name="Bonometti L."/>
            <person name="Westerberg I."/>
            <person name="Brannstrom I.O."/>
            <person name="Guillou S."/>
            <person name="Cros-Aarteil S."/>
            <person name="Calhoun S."/>
            <person name="Kuo A."/>
            <person name="Mondo S."/>
            <person name="Pangilinan J."/>
            <person name="Riley R."/>
            <person name="LaButti K."/>
            <person name="Andreopoulos B."/>
            <person name="Lipzen A."/>
            <person name="Chen C."/>
            <person name="Yanf M."/>
            <person name="Daum C."/>
            <person name="Ng V."/>
            <person name="Clum A."/>
            <person name="Steindorff A."/>
            <person name="Ohm R."/>
            <person name="Martin F."/>
            <person name="Silar P."/>
            <person name="Natvig D."/>
            <person name="Lalanne C."/>
            <person name="Gautier V."/>
            <person name="Ament-velasquez S.L."/>
            <person name="Kruys A."/>
            <person name="Hutchinson M.I."/>
            <person name="Powell A.J."/>
            <person name="Barry K."/>
            <person name="Miller A.N."/>
            <person name="Grigoriev I.V."/>
            <person name="Debuchy R."/>
            <person name="Gladieux P."/>
            <person name="Thoren M.H."/>
            <person name="Johannesson H."/>
        </authorList>
    </citation>
    <scope>NUCLEOTIDE SEQUENCE</scope>
    <source>
        <strain evidence="2">CBS 232.78</strain>
    </source>
</reference>
<organism evidence="2 3">
    <name type="scientific">Podospora didyma</name>
    <dbReference type="NCBI Taxonomy" id="330526"/>
    <lineage>
        <taxon>Eukaryota</taxon>
        <taxon>Fungi</taxon>
        <taxon>Dikarya</taxon>
        <taxon>Ascomycota</taxon>
        <taxon>Pezizomycotina</taxon>
        <taxon>Sordariomycetes</taxon>
        <taxon>Sordariomycetidae</taxon>
        <taxon>Sordariales</taxon>
        <taxon>Podosporaceae</taxon>
        <taxon>Podospora</taxon>
    </lineage>
</organism>
<protein>
    <submittedName>
        <fullName evidence="2">Uncharacterized protein</fullName>
    </submittedName>
</protein>